<evidence type="ECO:0000313" key="6">
    <source>
        <dbReference type="WBParaSite" id="PSAMB.scaffold306size57772.g4708.t1"/>
    </source>
</evidence>
<proteinExistence type="inferred from homology"/>
<name>A0A914W356_9BILA</name>
<keyword evidence="3" id="KW-0812">Transmembrane</keyword>
<dbReference type="Proteomes" id="UP000887566">
    <property type="component" value="Unplaced"/>
</dbReference>
<dbReference type="GO" id="GO:0006694">
    <property type="term" value="P:steroid biosynthetic process"/>
    <property type="evidence" value="ECO:0007669"/>
    <property type="project" value="InterPro"/>
</dbReference>
<dbReference type="WBParaSite" id="PSAMB.scaffold306size57772.g4708.t1">
    <property type="protein sequence ID" value="PSAMB.scaffold306size57772.g4708.t1"/>
    <property type="gene ID" value="PSAMB.scaffold306size57772.g4708"/>
</dbReference>
<accession>A0A914W356</accession>
<dbReference type="AlphaFoldDB" id="A0A914W356"/>
<keyword evidence="5" id="KW-1185">Reference proteome</keyword>
<protein>
    <submittedName>
        <fullName evidence="6">3-beta hydroxysteroid dehydrogenase/isomerase domain-containing protein</fullName>
    </submittedName>
</protein>
<dbReference type="InterPro" id="IPR002225">
    <property type="entry name" value="3Beta_OHSteriod_DH/Estase"/>
</dbReference>
<feature type="domain" description="3-beta hydroxysteroid dehydrogenase/isomerase" evidence="4">
    <location>
        <begin position="10"/>
        <end position="281"/>
    </location>
</feature>
<dbReference type="Pfam" id="PF01073">
    <property type="entry name" value="3Beta_HSD"/>
    <property type="match status" value="1"/>
</dbReference>
<comment type="similarity">
    <text evidence="1 3">Belongs to the 3-beta-HSD family.</text>
</comment>
<dbReference type="GO" id="GO:0016616">
    <property type="term" value="F:oxidoreductase activity, acting on the CH-OH group of donors, NAD or NADP as acceptor"/>
    <property type="evidence" value="ECO:0007669"/>
    <property type="project" value="InterPro"/>
</dbReference>
<sequence>MTNGDGEVIAVTGGNSLIGQHLIKWLVENGQHIAVIRVWHPTQKFVKRIEMDETRSISVEDFVGQESFERFLDGASTVFNLHEVWDFSLQPNKKKMWEENVNAVERLMVACRAAKVARVVHLSSAFVNTSIRWPNTNLVELTEMPPKSEAPFPDYIDSKIESERIVFEYDDIQTFAVRLCPLIGEGDQSSIVCDALRFAQWNKLSQSLPVIGDRGGVLQITYAGNAASGLARVMEKMIEQPTLTKEVVFVVDDAPKKDVFTFMEPLLEARGVPISSAIRVPFFFAYVVYWLIVSPLLFISQIVPLPTSVARLPSLAVLYMTFYHWTFFSPNKSRLLLDWVPPFDYRQAMRRSAAYYKSLDVASLPESTRSWCCVE</sequence>
<dbReference type="PANTHER" id="PTHR43245:SF51">
    <property type="entry name" value="SHORT CHAIN DEHYDROGENASE_REDUCTASE FAMILY 42E, MEMBER 2"/>
    <property type="match status" value="1"/>
</dbReference>
<evidence type="ECO:0000259" key="4">
    <source>
        <dbReference type="Pfam" id="PF01073"/>
    </source>
</evidence>
<keyword evidence="2 3" id="KW-0560">Oxidoreductase</keyword>
<evidence type="ECO:0000256" key="1">
    <source>
        <dbReference type="ARBA" id="ARBA00009219"/>
    </source>
</evidence>
<evidence type="ECO:0000313" key="5">
    <source>
        <dbReference type="Proteomes" id="UP000887566"/>
    </source>
</evidence>
<feature type="transmembrane region" description="Helical" evidence="3">
    <location>
        <begin position="309"/>
        <end position="328"/>
    </location>
</feature>
<dbReference type="InterPro" id="IPR036291">
    <property type="entry name" value="NAD(P)-bd_dom_sf"/>
</dbReference>
<feature type="transmembrane region" description="Helical" evidence="3">
    <location>
        <begin position="283"/>
        <end position="303"/>
    </location>
</feature>
<evidence type="ECO:0000256" key="3">
    <source>
        <dbReference type="RuleBase" id="RU004475"/>
    </source>
</evidence>
<dbReference type="Gene3D" id="3.40.50.720">
    <property type="entry name" value="NAD(P)-binding Rossmann-like Domain"/>
    <property type="match status" value="1"/>
</dbReference>
<keyword evidence="3" id="KW-1133">Transmembrane helix</keyword>
<dbReference type="PANTHER" id="PTHR43245">
    <property type="entry name" value="BIFUNCTIONAL POLYMYXIN RESISTANCE PROTEIN ARNA"/>
    <property type="match status" value="1"/>
</dbReference>
<organism evidence="5 6">
    <name type="scientific">Plectus sambesii</name>
    <dbReference type="NCBI Taxonomy" id="2011161"/>
    <lineage>
        <taxon>Eukaryota</taxon>
        <taxon>Metazoa</taxon>
        <taxon>Ecdysozoa</taxon>
        <taxon>Nematoda</taxon>
        <taxon>Chromadorea</taxon>
        <taxon>Plectida</taxon>
        <taxon>Plectina</taxon>
        <taxon>Plectoidea</taxon>
        <taxon>Plectidae</taxon>
        <taxon>Plectus</taxon>
    </lineage>
</organism>
<reference evidence="6" key="1">
    <citation type="submission" date="2022-11" db="UniProtKB">
        <authorList>
            <consortium name="WormBaseParasite"/>
        </authorList>
    </citation>
    <scope>IDENTIFICATION</scope>
</reference>
<evidence type="ECO:0000256" key="2">
    <source>
        <dbReference type="ARBA" id="ARBA00023002"/>
    </source>
</evidence>
<dbReference type="InterPro" id="IPR050177">
    <property type="entry name" value="Lipid_A_modif_metabolic_enz"/>
</dbReference>
<keyword evidence="3" id="KW-0472">Membrane</keyword>
<dbReference type="SUPFAM" id="SSF51735">
    <property type="entry name" value="NAD(P)-binding Rossmann-fold domains"/>
    <property type="match status" value="1"/>
</dbReference>